<protein>
    <submittedName>
        <fullName evidence="1">Uncharacterized protein</fullName>
    </submittedName>
</protein>
<keyword evidence="2" id="KW-1185">Reference proteome</keyword>
<dbReference type="Gramene" id="FCD_00022640-RA">
    <property type="protein sequence ID" value="FCD_00022640-RA:cds"/>
    <property type="gene ID" value="FCD_00022640"/>
</dbReference>
<sequence>MLQIKRKIQSSYLNEQAREKQAMNEGKLEIPSEVSAKERWRCGGVAMESEKSNSGSQL</sequence>
<reference evidence="1" key="1">
    <citation type="submission" date="2023-07" db="EMBL/GenBank/DDBJ databases">
        <title>draft genome sequence of fig (Ficus carica).</title>
        <authorList>
            <person name="Takahashi T."/>
            <person name="Nishimura K."/>
        </authorList>
    </citation>
    <scope>NUCLEOTIDE SEQUENCE</scope>
</reference>
<dbReference type="EMBL" id="BTGU01006137">
    <property type="protein sequence ID" value="GMN34867.1"/>
    <property type="molecule type" value="Genomic_DNA"/>
</dbReference>
<name>A0AA87ZHQ1_FICCA</name>
<dbReference type="Proteomes" id="UP001187192">
    <property type="component" value="Unassembled WGS sequence"/>
</dbReference>
<evidence type="ECO:0000313" key="2">
    <source>
        <dbReference type="Proteomes" id="UP001187192"/>
    </source>
</evidence>
<accession>A0AA87ZHQ1</accession>
<comment type="caution">
    <text evidence="1">The sequence shown here is derived from an EMBL/GenBank/DDBJ whole genome shotgun (WGS) entry which is preliminary data.</text>
</comment>
<organism evidence="1 2">
    <name type="scientific">Ficus carica</name>
    <name type="common">Common fig</name>
    <dbReference type="NCBI Taxonomy" id="3494"/>
    <lineage>
        <taxon>Eukaryota</taxon>
        <taxon>Viridiplantae</taxon>
        <taxon>Streptophyta</taxon>
        <taxon>Embryophyta</taxon>
        <taxon>Tracheophyta</taxon>
        <taxon>Spermatophyta</taxon>
        <taxon>Magnoliopsida</taxon>
        <taxon>eudicotyledons</taxon>
        <taxon>Gunneridae</taxon>
        <taxon>Pentapetalae</taxon>
        <taxon>rosids</taxon>
        <taxon>fabids</taxon>
        <taxon>Rosales</taxon>
        <taxon>Moraceae</taxon>
        <taxon>Ficeae</taxon>
        <taxon>Ficus</taxon>
    </lineage>
</organism>
<dbReference type="AlphaFoldDB" id="A0AA87ZHQ1"/>
<proteinExistence type="predicted"/>
<gene>
    <name evidence="1" type="ORF">TIFTF001_048393</name>
</gene>
<evidence type="ECO:0000313" key="1">
    <source>
        <dbReference type="EMBL" id="GMN34867.1"/>
    </source>
</evidence>